<dbReference type="Pfam" id="PF08007">
    <property type="entry name" value="JmjC_2"/>
    <property type="match status" value="1"/>
</dbReference>
<dbReference type="SUPFAM" id="SSF51197">
    <property type="entry name" value="Clavaminate synthase-like"/>
    <property type="match status" value="1"/>
</dbReference>
<dbReference type="EMBL" id="CP097463">
    <property type="protein sequence ID" value="WAX55610.1"/>
    <property type="molecule type" value="Genomic_DNA"/>
</dbReference>
<evidence type="ECO:0000313" key="6">
    <source>
        <dbReference type="Proteomes" id="UP001164693"/>
    </source>
</evidence>
<dbReference type="InterPro" id="IPR039994">
    <property type="entry name" value="NO66-like"/>
</dbReference>
<dbReference type="Gene3D" id="2.60.120.650">
    <property type="entry name" value="Cupin"/>
    <property type="match status" value="1"/>
</dbReference>
<accession>A0ABY7JU97</accession>
<keyword evidence="3" id="KW-0408">Iron</keyword>
<dbReference type="Proteomes" id="UP001164693">
    <property type="component" value="Chromosome"/>
</dbReference>
<dbReference type="SMART" id="SM00558">
    <property type="entry name" value="JmjC"/>
    <property type="match status" value="1"/>
</dbReference>
<dbReference type="InterPro" id="IPR003347">
    <property type="entry name" value="JmjC_dom"/>
</dbReference>
<dbReference type="PANTHER" id="PTHR13096">
    <property type="entry name" value="MINA53 MYC INDUCED NUCLEAR ANTIGEN"/>
    <property type="match status" value="1"/>
</dbReference>
<keyword evidence="6" id="KW-1185">Reference proteome</keyword>
<evidence type="ECO:0000256" key="3">
    <source>
        <dbReference type="ARBA" id="ARBA00023004"/>
    </source>
</evidence>
<evidence type="ECO:0000313" key="5">
    <source>
        <dbReference type="EMBL" id="WAX55610.1"/>
    </source>
</evidence>
<dbReference type="PANTHER" id="PTHR13096:SF9">
    <property type="entry name" value="BIFUNCTIONAL LYSINE-SPECIFIC DEMETHYLASE AND HISTIDYL-HYDROXYLASE"/>
    <property type="match status" value="1"/>
</dbReference>
<feature type="domain" description="JmjC" evidence="4">
    <location>
        <begin position="108"/>
        <end position="255"/>
    </location>
</feature>
<protein>
    <submittedName>
        <fullName evidence="5">Cupin domain-containing protein</fullName>
    </submittedName>
</protein>
<dbReference type="RefSeq" id="WP_269442128.1">
    <property type="nucleotide sequence ID" value="NZ_CP097463.1"/>
</dbReference>
<sequence>MSSAVAAGGAALRRCIACAPAVFAAEHWGRNPLLTRAAELSGPFTDLLDAAAVDELVSARGLRTPFLRMAKDGTVLPGSAFTRGGGAGAAIGDQAADDRVLAAIDDGATLVLQALHRTWPPLVDFGTRLAAELGHPVQINAYITPPQNTGFAPHYDVHDVFVLQVSGGKRWVIHEPVIVDPLADQPWEKRRPAVAARAAEPPLIDTVLAPGDALYLPRGTVHAAAATGQTSIHLTVGIHPVTRYHLVRQLLEGAQHDPALRASLPIASDLADPAVLAPHLADTVAALHAYLDRADAGELAAGIGRLLMRQTRPEPLGPLAQLAAVETLTATTSLRLRTGVRVQLVAGADELALRLLDRTIELAATDDRAVKTLLAGAPFVPADLPGLDAEGQLALARQLLRAGVIVPV</sequence>
<keyword evidence="2" id="KW-0479">Metal-binding</keyword>
<organism evidence="5 6">
    <name type="scientific">Jatrophihabitans cynanchi</name>
    <dbReference type="NCBI Taxonomy" id="2944128"/>
    <lineage>
        <taxon>Bacteria</taxon>
        <taxon>Bacillati</taxon>
        <taxon>Actinomycetota</taxon>
        <taxon>Actinomycetes</taxon>
        <taxon>Jatrophihabitantales</taxon>
        <taxon>Jatrophihabitantaceae</taxon>
        <taxon>Jatrophihabitans</taxon>
    </lineage>
</organism>
<proteinExistence type="predicted"/>
<evidence type="ECO:0000256" key="2">
    <source>
        <dbReference type="ARBA" id="ARBA00022723"/>
    </source>
</evidence>
<reference evidence="5" key="1">
    <citation type="submission" date="2022-05" db="EMBL/GenBank/DDBJ databases">
        <title>Jatrophihabitans sp. SB3-54 whole genome sequence.</title>
        <authorList>
            <person name="Suh M.K."/>
            <person name="Eom M.K."/>
            <person name="Kim J.S."/>
            <person name="Kim H.S."/>
            <person name="Do H.E."/>
            <person name="Shin Y.K."/>
            <person name="Lee J.-S."/>
        </authorList>
    </citation>
    <scope>NUCLEOTIDE SEQUENCE</scope>
    <source>
        <strain evidence="5">SB3-54</strain>
    </source>
</reference>
<evidence type="ECO:0000256" key="1">
    <source>
        <dbReference type="ARBA" id="ARBA00001954"/>
    </source>
</evidence>
<gene>
    <name evidence="5" type="ORF">M6B22_13785</name>
</gene>
<dbReference type="PROSITE" id="PS51184">
    <property type="entry name" value="JMJC"/>
    <property type="match status" value="1"/>
</dbReference>
<evidence type="ECO:0000259" key="4">
    <source>
        <dbReference type="PROSITE" id="PS51184"/>
    </source>
</evidence>
<comment type="cofactor">
    <cofactor evidence="1">
        <name>Fe(2+)</name>
        <dbReference type="ChEBI" id="CHEBI:29033"/>
    </cofactor>
</comment>
<name>A0ABY7JU97_9ACTN</name>